<protein>
    <recommendedName>
        <fullName evidence="5">SPRY-associated domain-containing protein</fullName>
    </recommendedName>
</protein>
<dbReference type="PANTHER" id="PTHR24106">
    <property type="entry name" value="NACHT, LRR AND CARD DOMAINS-CONTAINING"/>
    <property type="match status" value="1"/>
</dbReference>
<dbReference type="OMA" id="TWARKCE"/>
<keyword evidence="4" id="KW-1185">Reference proteome</keyword>
<reference evidence="3 4" key="1">
    <citation type="submission" date="2020-10" db="EMBL/GenBank/DDBJ databases">
        <title>Pygocentrus nattereri (red-bellied piranha) genome, fPygNat1, primary haplotype.</title>
        <authorList>
            <person name="Myers G."/>
            <person name="Meyer A."/>
            <person name="Karagic N."/>
            <person name="Pippel M."/>
            <person name="Winkler S."/>
            <person name="Tracey A."/>
            <person name="Wood J."/>
            <person name="Formenti G."/>
            <person name="Howe K."/>
            <person name="Fedrigo O."/>
            <person name="Jarvis E.D."/>
        </authorList>
    </citation>
    <scope>NUCLEOTIDE SEQUENCE [LARGE SCALE GENOMIC DNA]</scope>
</reference>
<dbReference type="Ensembl" id="ENSPNAT00000035071.2">
    <property type="protein sequence ID" value="ENSPNAP00000028627.1"/>
    <property type="gene ID" value="ENSPNAG00000014412.2"/>
</dbReference>
<evidence type="ECO:0008006" key="5">
    <source>
        <dbReference type="Google" id="ProtNLM"/>
    </source>
</evidence>
<evidence type="ECO:0000313" key="3">
    <source>
        <dbReference type="Ensembl" id="ENSPNAP00000028627.1"/>
    </source>
</evidence>
<reference evidence="3" key="3">
    <citation type="submission" date="2025-09" db="UniProtKB">
        <authorList>
            <consortium name="Ensembl"/>
        </authorList>
    </citation>
    <scope>IDENTIFICATION</scope>
</reference>
<sequence length="125" mass="13640">MYLHFSHRLCRCNLTEKSCAALSSALSVTSSCLRELDLSYNKLQDSGVELLSAGLKNPHCKLEKLELEGCSITDKGCAFLALALKSNPLSQLRELNLSSSTPGESGVKELSDLLEDPHCKLETLQ</sequence>
<keyword evidence="2" id="KW-0677">Repeat</keyword>
<keyword evidence="1" id="KW-0433">Leucine-rich repeat</keyword>
<proteinExistence type="predicted"/>
<dbReference type="Gene3D" id="3.80.10.10">
    <property type="entry name" value="Ribonuclease Inhibitor"/>
    <property type="match status" value="1"/>
</dbReference>
<dbReference type="InterPro" id="IPR051261">
    <property type="entry name" value="NLR"/>
</dbReference>
<name>A0A3B4DW42_PYGNA</name>
<dbReference type="Proteomes" id="UP001501920">
    <property type="component" value="Chromosome 9"/>
</dbReference>
<dbReference type="InterPro" id="IPR032675">
    <property type="entry name" value="LRR_dom_sf"/>
</dbReference>
<dbReference type="Pfam" id="PF13516">
    <property type="entry name" value="LRR_6"/>
    <property type="match status" value="2"/>
</dbReference>
<dbReference type="GeneTree" id="ENSGT01070000253760"/>
<organism evidence="3 4">
    <name type="scientific">Pygocentrus nattereri</name>
    <name type="common">Red-bellied piranha</name>
    <dbReference type="NCBI Taxonomy" id="42514"/>
    <lineage>
        <taxon>Eukaryota</taxon>
        <taxon>Metazoa</taxon>
        <taxon>Chordata</taxon>
        <taxon>Craniata</taxon>
        <taxon>Vertebrata</taxon>
        <taxon>Euteleostomi</taxon>
        <taxon>Actinopterygii</taxon>
        <taxon>Neopterygii</taxon>
        <taxon>Teleostei</taxon>
        <taxon>Ostariophysi</taxon>
        <taxon>Characiformes</taxon>
        <taxon>Characoidei</taxon>
        <taxon>Pygocentrus</taxon>
    </lineage>
</organism>
<dbReference type="InterPro" id="IPR001611">
    <property type="entry name" value="Leu-rich_rpt"/>
</dbReference>
<evidence type="ECO:0000256" key="1">
    <source>
        <dbReference type="ARBA" id="ARBA00022614"/>
    </source>
</evidence>
<reference evidence="3" key="2">
    <citation type="submission" date="2025-08" db="UniProtKB">
        <authorList>
            <consortium name="Ensembl"/>
        </authorList>
    </citation>
    <scope>IDENTIFICATION</scope>
</reference>
<accession>A0A3B4DW42</accession>
<evidence type="ECO:0000313" key="4">
    <source>
        <dbReference type="Proteomes" id="UP001501920"/>
    </source>
</evidence>
<dbReference type="AlphaFoldDB" id="A0A3B4DW42"/>
<evidence type="ECO:0000256" key="2">
    <source>
        <dbReference type="ARBA" id="ARBA00022737"/>
    </source>
</evidence>
<dbReference type="SUPFAM" id="SSF52047">
    <property type="entry name" value="RNI-like"/>
    <property type="match status" value="1"/>
</dbReference>
<dbReference type="SMART" id="SM00368">
    <property type="entry name" value="LRR_RI"/>
    <property type="match status" value="3"/>
</dbReference>